<proteinExistence type="predicted"/>
<dbReference type="PANTHER" id="PTHR46413:SF22">
    <property type="entry name" value="OS03G0829466 PROTEIN"/>
    <property type="match status" value="1"/>
</dbReference>
<organism evidence="1 2">
    <name type="scientific">Urochloa decumbens</name>
    <dbReference type="NCBI Taxonomy" id="240449"/>
    <lineage>
        <taxon>Eukaryota</taxon>
        <taxon>Viridiplantae</taxon>
        <taxon>Streptophyta</taxon>
        <taxon>Embryophyta</taxon>
        <taxon>Tracheophyta</taxon>
        <taxon>Spermatophyta</taxon>
        <taxon>Magnoliopsida</taxon>
        <taxon>Liliopsida</taxon>
        <taxon>Poales</taxon>
        <taxon>Poaceae</taxon>
        <taxon>PACMAD clade</taxon>
        <taxon>Panicoideae</taxon>
        <taxon>Panicodae</taxon>
        <taxon>Paniceae</taxon>
        <taxon>Melinidinae</taxon>
        <taxon>Urochloa</taxon>
    </lineage>
</organism>
<reference evidence="1 2" key="2">
    <citation type="submission" date="2024-10" db="EMBL/GenBank/DDBJ databases">
        <authorList>
            <person name="Ryan C."/>
        </authorList>
    </citation>
    <scope>NUCLEOTIDE SEQUENCE [LARGE SCALE GENOMIC DNA]</scope>
</reference>
<name>A0ABC8YKM9_9POAL</name>
<dbReference type="InterPro" id="IPR044594">
    <property type="entry name" value="HIPP01/3/5/6"/>
</dbReference>
<evidence type="ECO:0000313" key="2">
    <source>
        <dbReference type="Proteomes" id="UP001497457"/>
    </source>
</evidence>
<evidence type="ECO:0008006" key="3">
    <source>
        <dbReference type="Google" id="ProtNLM"/>
    </source>
</evidence>
<dbReference type="Gene3D" id="3.30.70.100">
    <property type="match status" value="1"/>
</dbReference>
<evidence type="ECO:0000313" key="1">
    <source>
        <dbReference type="EMBL" id="CAL4945498.1"/>
    </source>
</evidence>
<accession>A0ABC8YKM9</accession>
<dbReference type="Proteomes" id="UP001497457">
    <property type="component" value="Chromosome 17b"/>
</dbReference>
<dbReference type="PANTHER" id="PTHR46413">
    <property type="entry name" value="HEAVY METAL-ASSOCIATED ISOPRENYLATED PLANT PROTEIN 6"/>
    <property type="match status" value="1"/>
</dbReference>
<protein>
    <recommendedName>
        <fullName evidence="3">HMA domain-containing protein</fullName>
    </recommendedName>
</protein>
<reference evidence="2" key="1">
    <citation type="submission" date="2024-06" db="EMBL/GenBank/DDBJ databases">
        <authorList>
            <person name="Ryan C."/>
        </authorList>
    </citation>
    <scope>NUCLEOTIDE SEQUENCE [LARGE SCALE GENOMIC DNA]</scope>
</reference>
<keyword evidence="2" id="KW-1185">Reference proteome</keyword>
<dbReference type="AlphaFoldDB" id="A0ABC8YKM9"/>
<dbReference type="EMBL" id="OZ075127">
    <property type="protein sequence ID" value="CAL4945498.1"/>
    <property type="molecule type" value="Genomic_DNA"/>
</dbReference>
<sequence length="148" mass="16226">MAAASDIVLRMNVHCGRCALRIRKAIKSHYGAAVREVWASPEMGLVGVTGPYVDASDLKCRLQSKTGRRVDVVKPSPEEEDNNGKMVHLGPPQTGYGPYGYYYGGGWVPVVPQYSYGYGYGYGARQYLPYEAAACFNDDNPNSCCVMQ</sequence>
<gene>
    <name evidence="1" type="ORF">URODEC1_LOCUS35502</name>
</gene>